<dbReference type="RefSeq" id="WP_165028405.1">
    <property type="nucleotide sequence ID" value="NZ_JAAKZF010000015.1"/>
</dbReference>
<evidence type="ECO:0000313" key="2">
    <source>
        <dbReference type="Proteomes" id="UP001642900"/>
    </source>
</evidence>
<name>A0A6G4WDM9_9HYPH</name>
<keyword evidence="2" id="KW-1185">Reference proteome</keyword>
<comment type="caution">
    <text evidence="1">The sequence shown here is derived from an EMBL/GenBank/DDBJ whole genome shotgun (WGS) entry which is preliminary data.</text>
</comment>
<dbReference type="AlphaFoldDB" id="A0A6G4WDM9"/>
<evidence type="ECO:0000313" key="1">
    <source>
        <dbReference type="EMBL" id="NGO52217.1"/>
    </source>
</evidence>
<proteinExistence type="predicted"/>
<gene>
    <name evidence="1" type="ORF">G6N73_13680</name>
</gene>
<reference evidence="1 2" key="1">
    <citation type="submission" date="2020-02" db="EMBL/GenBank/DDBJ databases">
        <title>Genome sequence of strain CCNWXJ40-4.</title>
        <authorList>
            <person name="Gao J."/>
            <person name="Sun J."/>
        </authorList>
    </citation>
    <scope>NUCLEOTIDE SEQUENCE [LARGE SCALE GENOMIC DNA]</scope>
    <source>
        <strain evidence="1 2">CCNWXJ 40-4</strain>
    </source>
</reference>
<protein>
    <submittedName>
        <fullName evidence="1">Uncharacterized protein</fullName>
    </submittedName>
</protein>
<dbReference type="Proteomes" id="UP001642900">
    <property type="component" value="Unassembled WGS sequence"/>
</dbReference>
<organism evidence="1 2">
    <name type="scientific">Allomesorhizobium camelthorni</name>
    <dbReference type="NCBI Taxonomy" id="475069"/>
    <lineage>
        <taxon>Bacteria</taxon>
        <taxon>Pseudomonadati</taxon>
        <taxon>Pseudomonadota</taxon>
        <taxon>Alphaproteobacteria</taxon>
        <taxon>Hyphomicrobiales</taxon>
        <taxon>Phyllobacteriaceae</taxon>
        <taxon>Allomesorhizobium</taxon>
    </lineage>
</organism>
<dbReference type="EMBL" id="JAAKZF010000015">
    <property type="protein sequence ID" value="NGO52217.1"/>
    <property type="molecule type" value="Genomic_DNA"/>
</dbReference>
<sequence length="87" mass="9778">MQMLARNAPDLRIQRENAARMEQRHIPAWLESHKKGRNSEETFDALRGEFAHGHSPFASASRNSGSGRSRDLAFRGVDSILHPIKVA</sequence>
<accession>A0A6G4WDM9</accession>